<keyword evidence="1" id="KW-0812">Transmembrane</keyword>
<gene>
    <name evidence="2" type="ORF">FHR32_000381</name>
</gene>
<dbReference type="Proteomes" id="UP000534286">
    <property type="component" value="Unassembled WGS sequence"/>
</dbReference>
<sequence length="404" mass="43779">MTWLRGVLNDLAEDSPQVDLAERTINIYKRRRQSVISLVAAALVVVTALGVTAVVRLLPTQPGVATTPDMVTDLPARGVGPLSHAYKTFCQPEHGKVPPDCRDGGWRVVTQTGRTYHVPQALTSLSAYRGVGLRDSPLAISQDGRKIAYYSATESTFVVRDLASGEQLTAPTKVPQAWLGSISHLLLSGDGRFLAFTKNPALKDPAMLIDMRERMVRPLPNDWNPIGLSDDGNTITLAQYAPKSRLQTISRLWATSTAGNATAVELPQNYHLSPLASDGKTVMAIENRSTLSEPCRKGDLVRLDARTGKALQRMTVSGLPADANGISLRTWRNATEVTALTMSIRCGPAPKNDPGPSEERRFDPPYETMTAYAVNTKTGKARKIATYTAQSYFDIVLPGPTGAL</sequence>
<reference evidence="2 3" key="1">
    <citation type="submission" date="2020-08" db="EMBL/GenBank/DDBJ databases">
        <title>Sequencing the genomes of 1000 actinobacteria strains.</title>
        <authorList>
            <person name="Klenk H.-P."/>
        </authorList>
    </citation>
    <scope>NUCLEOTIDE SEQUENCE [LARGE SCALE GENOMIC DNA]</scope>
    <source>
        <strain evidence="2 3">DSM 43023</strain>
    </source>
</reference>
<protein>
    <recommendedName>
        <fullName evidence="4">WD40-like Beta Propeller Repeat</fullName>
    </recommendedName>
</protein>
<evidence type="ECO:0008006" key="4">
    <source>
        <dbReference type="Google" id="ProtNLM"/>
    </source>
</evidence>
<dbReference type="Gene3D" id="2.120.10.30">
    <property type="entry name" value="TolB, C-terminal domain"/>
    <property type="match status" value="1"/>
</dbReference>
<evidence type="ECO:0000313" key="2">
    <source>
        <dbReference type="EMBL" id="MBB4936076.1"/>
    </source>
</evidence>
<accession>A0A7W7W6S4</accession>
<dbReference type="SUPFAM" id="SSF50969">
    <property type="entry name" value="YVTN repeat-like/Quinoprotein amine dehydrogenase"/>
    <property type="match status" value="1"/>
</dbReference>
<comment type="caution">
    <text evidence="2">The sequence shown here is derived from an EMBL/GenBank/DDBJ whole genome shotgun (WGS) entry which is preliminary data.</text>
</comment>
<feature type="transmembrane region" description="Helical" evidence="1">
    <location>
        <begin position="35"/>
        <end position="58"/>
    </location>
</feature>
<dbReference type="AlphaFoldDB" id="A0A7W7W6S4"/>
<evidence type="ECO:0000256" key="1">
    <source>
        <dbReference type="SAM" id="Phobius"/>
    </source>
</evidence>
<dbReference type="RefSeq" id="WP_184752409.1">
    <property type="nucleotide sequence ID" value="NZ_BAABEK010000002.1"/>
</dbReference>
<dbReference type="InterPro" id="IPR011044">
    <property type="entry name" value="Quino_amine_DH_bsu"/>
</dbReference>
<dbReference type="EMBL" id="JACHJU010000001">
    <property type="protein sequence ID" value="MBB4936076.1"/>
    <property type="molecule type" value="Genomic_DNA"/>
</dbReference>
<keyword evidence="3" id="KW-1185">Reference proteome</keyword>
<keyword evidence="1" id="KW-1133">Transmembrane helix</keyword>
<keyword evidence="1" id="KW-0472">Membrane</keyword>
<dbReference type="InterPro" id="IPR011042">
    <property type="entry name" value="6-blade_b-propeller_TolB-like"/>
</dbReference>
<evidence type="ECO:0000313" key="3">
    <source>
        <dbReference type="Proteomes" id="UP000534286"/>
    </source>
</evidence>
<organism evidence="2 3">
    <name type="scientific">Streptosporangium album</name>
    <dbReference type="NCBI Taxonomy" id="47479"/>
    <lineage>
        <taxon>Bacteria</taxon>
        <taxon>Bacillati</taxon>
        <taxon>Actinomycetota</taxon>
        <taxon>Actinomycetes</taxon>
        <taxon>Streptosporangiales</taxon>
        <taxon>Streptosporangiaceae</taxon>
        <taxon>Streptosporangium</taxon>
    </lineage>
</organism>
<name>A0A7W7W6S4_9ACTN</name>
<proteinExistence type="predicted"/>